<gene>
    <name evidence="2" type="ORF">TCLT_LOCUS5263</name>
</gene>
<reference evidence="4" key="1">
    <citation type="submission" date="2017-02" db="UniProtKB">
        <authorList>
            <consortium name="WormBaseParasite"/>
        </authorList>
    </citation>
    <scope>IDENTIFICATION</scope>
</reference>
<reference evidence="2 3" key="2">
    <citation type="submission" date="2018-11" db="EMBL/GenBank/DDBJ databases">
        <authorList>
            <consortium name="Pathogen Informatics"/>
        </authorList>
    </citation>
    <scope>NUCLEOTIDE SEQUENCE [LARGE SCALE GENOMIC DNA]</scope>
</reference>
<dbReference type="AlphaFoldDB" id="A0A0N5CXX3"/>
<feature type="compositionally biased region" description="Low complexity" evidence="1">
    <location>
        <begin position="89"/>
        <end position="105"/>
    </location>
</feature>
<proteinExistence type="predicted"/>
<feature type="region of interest" description="Disordered" evidence="1">
    <location>
        <begin position="77"/>
        <end position="120"/>
    </location>
</feature>
<evidence type="ECO:0000256" key="1">
    <source>
        <dbReference type="SAM" id="MobiDB-lite"/>
    </source>
</evidence>
<dbReference type="Proteomes" id="UP000276776">
    <property type="component" value="Unassembled WGS sequence"/>
</dbReference>
<evidence type="ECO:0000313" key="2">
    <source>
        <dbReference type="EMBL" id="VDN02486.1"/>
    </source>
</evidence>
<accession>A0A0N5CXX3</accession>
<dbReference type="OrthoDB" id="10267430at2759"/>
<protein>
    <submittedName>
        <fullName evidence="4">Pecanex-like protein</fullName>
    </submittedName>
</protein>
<dbReference type="WBParaSite" id="TCLT_0000527401-mRNA-1">
    <property type="protein sequence ID" value="TCLT_0000527401-mRNA-1"/>
    <property type="gene ID" value="TCLT_0000527401"/>
</dbReference>
<name>A0A0N5CXX3_THECL</name>
<organism evidence="4">
    <name type="scientific">Thelazia callipaeda</name>
    <name type="common">Oriental eyeworm</name>
    <name type="synonym">Parasitic nematode</name>
    <dbReference type="NCBI Taxonomy" id="103827"/>
    <lineage>
        <taxon>Eukaryota</taxon>
        <taxon>Metazoa</taxon>
        <taxon>Ecdysozoa</taxon>
        <taxon>Nematoda</taxon>
        <taxon>Chromadorea</taxon>
        <taxon>Rhabditida</taxon>
        <taxon>Spirurina</taxon>
        <taxon>Spiruromorpha</taxon>
        <taxon>Thelazioidea</taxon>
        <taxon>Thelaziidae</taxon>
        <taxon>Thelazia</taxon>
    </lineage>
</organism>
<sequence length="120" mass="12917">LEEKLELDHGTSCSSQATSIQSDIGAKVNRFARWVKNSLKRSSAAFMDSNTDSIDSKHVSRRGSTCDIAHSKPREIESSMKVSTTITVGSSSDSNGSLDDSNGDLTRSSELFLSSADENL</sequence>
<dbReference type="EMBL" id="UYYF01004330">
    <property type="protein sequence ID" value="VDN02486.1"/>
    <property type="molecule type" value="Genomic_DNA"/>
</dbReference>
<dbReference type="OMA" id="GSTCDIA"/>
<dbReference type="STRING" id="103827.A0A0N5CXX3"/>
<evidence type="ECO:0000313" key="3">
    <source>
        <dbReference type="Proteomes" id="UP000276776"/>
    </source>
</evidence>
<keyword evidence="3" id="KW-1185">Reference proteome</keyword>
<evidence type="ECO:0000313" key="4">
    <source>
        <dbReference type="WBParaSite" id="TCLT_0000527401-mRNA-1"/>
    </source>
</evidence>
<feature type="compositionally biased region" description="Polar residues" evidence="1">
    <location>
        <begin position="106"/>
        <end position="120"/>
    </location>
</feature>